<keyword evidence="2" id="KW-0472">Membrane</keyword>
<organism evidence="4 5">
    <name type="scientific">Alkalicoccobacillus plakortidis</name>
    <dbReference type="NCBI Taxonomy" id="444060"/>
    <lineage>
        <taxon>Bacteria</taxon>
        <taxon>Bacillati</taxon>
        <taxon>Bacillota</taxon>
        <taxon>Bacilli</taxon>
        <taxon>Bacillales</taxon>
        <taxon>Bacillaceae</taxon>
        <taxon>Alkalicoccobacillus</taxon>
    </lineage>
</organism>
<evidence type="ECO:0000256" key="2">
    <source>
        <dbReference type="SAM" id="Phobius"/>
    </source>
</evidence>
<dbReference type="InterPro" id="IPR005543">
    <property type="entry name" value="PASTA_dom"/>
</dbReference>
<protein>
    <submittedName>
        <fullName evidence="4">PASTA domain-containing protein</fullName>
    </submittedName>
</protein>
<evidence type="ECO:0000256" key="1">
    <source>
        <dbReference type="SAM" id="MobiDB-lite"/>
    </source>
</evidence>
<evidence type="ECO:0000259" key="3">
    <source>
        <dbReference type="PROSITE" id="PS51178"/>
    </source>
</evidence>
<reference evidence="4" key="1">
    <citation type="submission" date="2022-06" db="EMBL/GenBank/DDBJ databases">
        <title>Alkalicoccobacillus porphyridii sp. nov., isolated from a marine red alga, Porphyridium purpureum and reclassification of Shouchella plakortidis and Shouchella gibsonii as Alkalicoccobacillus plakortidis comb. nov. and Alkalicoccobacillus gibsonii comb. nov.</title>
        <authorList>
            <person name="Kim K.H."/>
            <person name="Lee J.K."/>
            <person name="Han D.M."/>
            <person name="Baek J.H."/>
            <person name="Jeon C.O."/>
        </authorList>
    </citation>
    <scope>NUCLEOTIDE SEQUENCE</scope>
    <source>
        <strain evidence="4">DSM 19153</strain>
    </source>
</reference>
<keyword evidence="2" id="KW-0812">Transmembrane</keyword>
<feature type="region of interest" description="Disordered" evidence="1">
    <location>
        <begin position="210"/>
        <end position="229"/>
    </location>
</feature>
<sequence>MAEDAYTLLDPDRYNESPYKYEHEDNDEVTKAIPIVGKLPNSDDLEKTIAAEPTKPVKTVPENQTDQAKPIAKPKKQKKRKKWLFILIFAAIFTLVVVATAFAIYPNLFRVAEVTIPDVIEEPADEARQKLEDLNLTVDIQEVDDDSVDAGLVASQNPRAGSKVKEGSTVRLQVSGEEEEITLEDYTGLPIEQAERLLEQLNVNVERVTRENNEETEGTVLSQTPTSGSSIVPSTTTVFLTYAIESQIRLMNLEGETEDAARAYFNDVGLRGRFSFEFNDTIAEGKVISQDPEPFEMLDQGSNVEVVVSRGPEEDASGTDPGDEPDDETPVEDEPSRIIEVSQPVEVSEQEQEAWRGF</sequence>
<dbReference type="EMBL" id="JAMQJY010000001">
    <property type="protein sequence ID" value="MCM2674785.1"/>
    <property type="molecule type" value="Genomic_DNA"/>
</dbReference>
<feature type="domain" description="PASTA" evidence="3">
    <location>
        <begin position="110"/>
        <end position="176"/>
    </location>
</feature>
<evidence type="ECO:0000313" key="4">
    <source>
        <dbReference type="EMBL" id="MCM2674785.1"/>
    </source>
</evidence>
<dbReference type="SMART" id="SM00740">
    <property type="entry name" value="PASTA"/>
    <property type="match status" value="3"/>
</dbReference>
<feature type="transmembrane region" description="Helical" evidence="2">
    <location>
        <begin position="83"/>
        <end position="105"/>
    </location>
</feature>
<dbReference type="Gene3D" id="3.30.10.20">
    <property type="match status" value="3"/>
</dbReference>
<keyword evidence="5" id="KW-1185">Reference proteome</keyword>
<proteinExistence type="predicted"/>
<gene>
    <name evidence="4" type="ORF">NDM98_04185</name>
</gene>
<evidence type="ECO:0000313" key="5">
    <source>
        <dbReference type="Proteomes" id="UP001203665"/>
    </source>
</evidence>
<dbReference type="PROSITE" id="PS51178">
    <property type="entry name" value="PASTA"/>
    <property type="match status" value="2"/>
</dbReference>
<dbReference type="Proteomes" id="UP001203665">
    <property type="component" value="Unassembled WGS sequence"/>
</dbReference>
<feature type="region of interest" description="Disordered" evidence="1">
    <location>
        <begin position="50"/>
        <end position="74"/>
    </location>
</feature>
<name>A0ABT0XGF7_9BACI</name>
<accession>A0ABT0XGF7</accession>
<dbReference type="CDD" id="cd06577">
    <property type="entry name" value="PASTA_pknB"/>
    <property type="match status" value="3"/>
</dbReference>
<feature type="region of interest" description="Disordered" evidence="1">
    <location>
        <begin position="309"/>
        <end position="358"/>
    </location>
</feature>
<feature type="compositionally biased region" description="Acidic residues" evidence="1">
    <location>
        <begin position="314"/>
        <end position="333"/>
    </location>
</feature>
<keyword evidence="2" id="KW-1133">Transmembrane helix</keyword>
<dbReference type="RefSeq" id="WP_251604852.1">
    <property type="nucleotide sequence ID" value="NZ_JAMQJY010000001.1"/>
</dbReference>
<dbReference type="SUPFAM" id="SSF54184">
    <property type="entry name" value="Penicillin-binding protein 2x (pbp-2x), c-terminal domain"/>
    <property type="match status" value="1"/>
</dbReference>
<dbReference type="Pfam" id="PF03793">
    <property type="entry name" value="PASTA"/>
    <property type="match status" value="3"/>
</dbReference>
<comment type="caution">
    <text evidence="4">The sequence shown here is derived from an EMBL/GenBank/DDBJ whole genome shotgun (WGS) entry which is preliminary data.</text>
</comment>
<feature type="domain" description="PASTA" evidence="3">
    <location>
        <begin position="177"/>
        <end position="244"/>
    </location>
</feature>